<dbReference type="InterPro" id="IPR001878">
    <property type="entry name" value="Znf_CCHC"/>
</dbReference>
<dbReference type="SMART" id="SM00493">
    <property type="entry name" value="TOPRIM"/>
    <property type="match status" value="1"/>
</dbReference>
<sequence length="1003" mass="110860">MVGRSNGPLVLNVAEKPSVARALAGAFNRMPRSQDKGMRRECHQIFTHEGVCFPLVFNQGQGQNQQNRPGAPHTMITTSVRGHLASNDFGPECGWNRIDPVQLFDAVIETKYAEDMIPLHAMLTRLAKGANAVILWLDCDREGEAIGDEVQTVCLEANPRLIGKIYRAKFSTVLDGEIRRALHTLGRLNESFVQAVQARSEIDLRIGAAFTRFQTLRLQNKFQVSSKVISYGPCQFPTLGFVVERWARIEIFQPETFWYIELQLKLPSEGEDPAQSSSTRPITFTWRRTRLYERFMTLNCYESCLEDGTAVVTSMDGSQKKKWRPVPLATVELQKRASRYLRIGSEALMSAAEALYNEGYISYPRTETEKFRPEFEHLPLLRDFAQGGGEFGAYAQRLVDSDFQNPRPGRNDDQAHPPITPCKVVDPNSIGDPAQRGVYRLVVKHYLACCSKDALGVETAISVRIGSEDFTAKGLMILEKNWLEIYEPWERWSTGQGELPPLQVGSRVVPHTLVMKEGTTTPPQPLTEAELITLMDKNKIGTDATIAQHITTILTREYAIKDANQRFLPTPLGTALVEGYNSMGYQLNKPELRREMEHECNLVASQQKTKDDIIGPILAKMRDCFIRAAAEAQKLDEAVAKRFPPVGQGNNMSVMKASFSVCGVCQNKMALKRPTGGENRQANKVLYCNTCQLGHSLPRGKPEPKTEQENGGGAPFKCPICDFQVVKIVRGDGYEGNGYTFCPKCFNDPPAEHGGATGGFRCFNCTHPTCSLASGTPGDDIEVFACPFCQQHNRNGKIRLKKTSKGYALGCSNYSSQFRCTYSIWMPRESNEIKIPEGDANLCQPCTASRGGPVRKIHFVWRAGSVPPHMGRECTACVLCDTALRQDMNMNLPNMNQVRTNANRSGGASRTTGGGRGGRGGNYGPTSTNNNFNNATSNNYSNHAFGSTNSNRTNNGGNRRGSYNNRGRGRGRGGGGNSGGRGNFVCYKCNQPGHFANACPNGN</sequence>
<dbReference type="PRINTS" id="PR00417">
    <property type="entry name" value="PRTPISMRASEI"/>
</dbReference>
<proteinExistence type="inferred from homology"/>
<comment type="caution">
    <text evidence="12">The sequence shown here is derived from an EMBL/GenBank/DDBJ whole genome shotgun (WGS) entry which is preliminary data.</text>
</comment>
<dbReference type="GO" id="GO:0006310">
    <property type="term" value="P:DNA recombination"/>
    <property type="evidence" value="ECO:0007669"/>
    <property type="project" value="TreeGrafter"/>
</dbReference>
<dbReference type="SUPFAM" id="SSF56712">
    <property type="entry name" value="Prokaryotic type I DNA topoisomerase"/>
    <property type="match status" value="1"/>
</dbReference>
<feature type="compositionally biased region" description="Gly residues" evidence="9">
    <location>
        <begin position="912"/>
        <end position="923"/>
    </location>
</feature>
<dbReference type="InterPro" id="IPR013826">
    <property type="entry name" value="Topo_IA_cen_sub3"/>
</dbReference>
<dbReference type="Proteomes" id="UP001295423">
    <property type="component" value="Unassembled WGS sequence"/>
</dbReference>
<evidence type="ECO:0000256" key="9">
    <source>
        <dbReference type="SAM" id="MobiDB-lite"/>
    </source>
</evidence>
<dbReference type="EC" id="5.6.2.1" evidence="3 8"/>
<dbReference type="InterPro" id="IPR013497">
    <property type="entry name" value="Topo_IA_cen"/>
</dbReference>
<evidence type="ECO:0000313" key="12">
    <source>
        <dbReference type="EMBL" id="CAJ1942558.1"/>
    </source>
</evidence>
<evidence type="ECO:0000259" key="11">
    <source>
        <dbReference type="PROSITE" id="PS52039"/>
    </source>
</evidence>
<dbReference type="PROSITE" id="PS50158">
    <property type="entry name" value="ZF_CCHC"/>
    <property type="match status" value="1"/>
</dbReference>
<dbReference type="GO" id="GO:0003917">
    <property type="term" value="F:DNA topoisomerase type I (single strand cut, ATP-independent) activity"/>
    <property type="evidence" value="ECO:0007669"/>
    <property type="project" value="UniProtKB-EC"/>
</dbReference>
<evidence type="ECO:0000256" key="3">
    <source>
        <dbReference type="ARBA" id="ARBA00012891"/>
    </source>
</evidence>
<keyword evidence="6 8" id="KW-0413">Isomerase</keyword>
<evidence type="ECO:0000313" key="13">
    <source>
        <dbReference type="Proteomes" id="UP001295423"/>
    </source>
</evidence>
<comment type="catalytic activity">
    <reaction evidence="1 8">
        <text>ATP-independent breakage of single-stranded DNA, followed by passage and rejoining.</text>
        <dbReference type="EC" id="5.6.2.1"/>
    </reaction>
</comment>
<dbReference type="GO" id="GO:0006265">
    <property type="term" value="P:DNA topological change"/>
    <property type="evidence" value="ECO:0007669"/>
    <property type="project" value="InterPro"/>
</dbReference>
<dbReference type="SMART" id="SM00436">
    <property type="entry name" value="TOP1Bc"/>
    <property type="match status" value="1"/>
</dbReference>
<gene>
    <name evidence="12" type="ORF">CYCCA115_LOCUS8007</name>
</gene>
<evidence type="ECO:0000256" key="5">
    <source>
        <dbReference type="ARBA" id="ARBA00023125"/>
    </source>
</evidence>
<dbReference type="InterPro" id="IPR003601">
    <property type="entry name" value="Topo_IA_2"/>
</dbReference>
<dbReference type="InterPro" id="IPR000380">
    <property type="entry name" value="Topo_IA"/>
</dbReference>
<evidence type="ECO:0000256" key="4">
    <source>
        <dbReference type="ARBA" id="ARBA00023029"/>
    </source>
</evidence>
<keyword evidence="5 8" id="KW-0238">DNA-binding</keyword>
<dbReference type="InterPro" id="IPR003602">
    <property type="entry name" value="Topo_IA_DNA-bd_dom"/>
</dbReference>
<dbReference type="CDD" id="cd00186">
    <property type="entry name" value="TOP1Ac"/>
    <property type="match status" value="1"/>
</dbReference>
<dbReference type="GO" id="GO:0005634">
    <property type="term" value="C:nucleus"/>
    <property type="evidence" value="ECO:0007669"/>
    <property type="project" value="TreeGrafter"/>
</dbReference>
<evidence type="ECO:0000256" key="7">
    <source>
        <dbReference type="PROSITE-ProRule" id="PRU00047"/>
    </source>
</evidence>
<evidence type="ECO:0000256" key="1">
    <source>
        <dbReference type="ARBA" id="ARBA00000213"/>
    </source>
</evidence>
<organism evidence="12 13">
    <name type="scientific">Cylindrotheca closterium</name>
    <dbReference type="NCBI Taxonomy" id="2856"/>
    <lineage>
        <taxon>Eukaryota</taxon>
        <taxon>Sar</taxon>
        <taxon>Stramenopiles</taxon>
        <taxon>Ochrophyta</taxon>
        <taxon>Bacillariophyta</taxon>
        <taxon>Bacillariophyceae</taxon>
        <taxon>Bacillariophycidae</taxon>
        <taxon>Bacillariales</taxon>
        <taxon>Bacillariaceae</taxon>
        <taxon>Cylindrotheca</taxon>
    </lineage>
</organism>
<dbReference type="Gene3D" id="1.10.290.10">
    <property type="entry name" value="Topoisomerase I, domain 4"/>
    <property type="match status" value="1"/>
</dbReference>
<feature type="domain" description="CCHC-type" evidence="10">
    <location>
        <begin position="986"/>
        <end position="1001"/>
    </location>
</feature>
<dbReference type="GO" id="GO:0008270">
    <property type="term" value="F:zinc ion binding"/>
    <property type="evidence" value="ECO:0007669"/>
    <property type="project" value="UniProtKB-KW"/>
</dbReference>
<keyword evidence="13" id="KW-1185">Reference proteome</keyword>
<dbReference type="Pfam" id="PF01131">
    <property type="entry name" value="Topoisom_bac"/>
    <property type="match status" value="1"/>
</dbReference>
<accession>A0AAD2FJ06</accession>
<reference evidence="12" key="1">
    <citation type="submission" date="2023-08" db="EMBL/GenBank/DDBJ databases">
        <authorList>
            <person name="Audoor S."/>
            <person name="Bilcke G."/>
        </authorList>
    </citation>
    <scope>NUCLEOTIDE SEQUENCE</scope>
</reference>
<keyword evidence="7" id="KW-0863">Zinc-finger</keyword>
<feature type="compositionally biased region" description="Low complexity" evidence="9">
    <location>
        <begin position="924"/>
        <end position="966"/>
    </location>
</feature>
<keyword evidence="7" id="KW-0862">Zinc</keyword>
<feature type="domain" description="Topo IA-type catalytic" evidence="11">
    <location>
        <begin position="189"/>
        <end position="626"/>
    </location>
</feature>
<name>A0AAD2FJ06_9STRA</name>
<dbReference type="FunFam" id="1.10.290.10:FF:000001">
    <property type="entry name" value="DNA topoisomerase"/>
    <property type="match status" value="1"/>
</dbReference>
<dbReference type="Gene3D" id="1.10.460.10">
    <property type="entry name" value="Topoisomerase I, domain 2"/>
    <property type="match status" value="1"/>
</dbReference>
<evidence type="ECO:0000256" key="8">
    <source>
        <dbReference type="RuleBase" id="RU362092"/>
    </source>
</evidence>
<dbReference type="Gene3D" id="3.40.50.140">
    <property type="match status" value="1"/>
</dbReference>
<comment type="similarity">
    <text evidence="2 8">Belongs to the type IA topoisomerase family.</text>
</comment>
<comment type="function">
    <text evidence="8">Introduces a single-strand break via transesterification at a target site in duplex DNA. Releases the supercoiling and torsional tension of DNA introduced during the DNA replication and transcription by transiently cleaving and rejoining one strand of the DNA duplex. The scissile phosphodiester is attacked by the catalytic tyrosine of the enzyme, resulting in the formation of a DNA-(5'-phosphotyrosyl)-enzyme intermediate and the expulsion of a 3'-OH DNA strand.</text>
</comment>
<dbReference type="InterPro" id="IPR013824">
    <property type="entry name" value="Topo_IA_cen_sub1"/>
</dbReference>
<evidence type="ECO:0000259" key="10">
    <source>
        <dbReference type="PROSITE" id="PS50158"/>
    </source>
</evidence>
<protein>
    <recommendedName>
        <fullName evidence="3 8">DNA topoisomerase</fullName>
        <ecNumber evidence="3 8">5.6.2.1</ecNumber>
    </recommendedName>
</protein>
<dbReference type="SMART" id="SM00343">
    <property type="entry name" value="ZnF_C2HC"/>
    <property type="match status" value="1"/>
</dbReference>
<dbReference type="GO" id="GO:0031422">
    <property type="term" value="C:RecQ family helicase-topoisomerase III complex"/>
    <property type="evidence" value="ECO:0007669"/>
    <property type="project" value="TreeGrafter"/>
</dbReference>
<evidence type="ECO:0000256" key="6">
    <source>
        <dbReference type="ARBA" id="ARBA00023235"/>
    </source>
</evidence>
<dbReference type="SUPFAM" id="SSF57756">
    <property type="entry name" value="Retrovirus zinc finger-like domains"/>
    <property type="match status" value="1"/>
</dbReference>
<dbReference type="InterPro" id="IPR036875">
    <property type="entry name" value="Znf_CCHC_sf"/>
</dbReference>
<dbReference type="SMART" id="SM00437">
    <property type="entry name" value="TOP1Ac"/>
    <property type="match status" value="1"/>
</dbReference>
<dbReference type="GO" id="GO:0006281">
    <property type="term" value="P:DNA repair"/>
    <property type="evidence" value="ECO:0007669"/>
    <property type="project" value="TreeGrafter"/>
</dbReference>
<evidence type="ECO:0000256" key="2">
    <source>
        <dbReference type="ARBA" id="ARBA00009446"/>
    </source>
</evidence>
<dbReference type="Gene3D" id="2.70.20.10">
    <property type="entry name" value="Topoisomerase I, domain 3"/>
    <property type="match status" value="1"/>
</dbReference>
<dbReference type="PROSITE" id="PS52039">
    <property type="entry name" value="TOPO_IA_2"/>
    <property type="match status" value="1"/>
</dbReference>
<dbReference type="PANTHER" id="PTHR11390:SF21">
    <property type="entry name" value="DNA TOPOISOMERASE 3-ALPHA"/>
    <property type="match status" value="1"/>
</dbReference>
<dbReference type="EMBL" id="CAKOGP040001112">
    <property type="protein sequence ID" value="CAJ1942558.1"/>
    <property type="molecule type" value="Genomic_DNA"/>
</dbReference>
<feature type="region of interest" description="Disordered" evidence="9">
    <location>
        <begin position="405"/>
        <end position="427"/>
    </location>
</feature>
<feature type="region of interest" description="Disordered" evidence="9">
    <location>
        <begin position="896"/>
        <end position="977"/>
    </location>
</feature>
<keyword evidence="7" id="KW-0479">Metal-binding</keyword>
<dbReference type="PANTHER" id="PTHR11390">
    <property type="entry name" value="PROKARYOTIC DNA TOPOISOMERASE"/>
    <property type="match status" value="1"/>
</dbReference>
<dbReference type="Gene3D" id="4.10.60.10">
    <property type="entry name" value="Zinc finger, CCHC-type"/>
    <property type="match status" value="1"/>
</dbReference>
<dbReference type="InterPro" id="IPR023405">
    <property type="entry name" value="Topo_IA_core_domain"/>
</dbReference>
<dbReference type="InterPro" id="IPR006171">
    <property type="entry name" value="TOPRIM_dom"/>
</dbReference>
<dbReference type="Pfam" id="PF01751">
    <property type="entry name" value="Toprim"/>
    <property type="match status" value="1"/>
</dbReference>
<dbReference type="GO" id="GO:0003677">
    <property type="term" value="F:DNA binding"/>
    <property type="evidence" value="ECO:0007669"/>
    <property type="project" value="UniProtKB-KW"/>
</dbReference>
<keyword evidence="4 8" id="KW-0799">Topoisomerase</keyword>
<dbReference type="InterPro" id="IPR013825">
    <property type="entry name" value="Topo_IA_cen_sub2"/>
</dbReference>
<dbReference type="Pfam" id="PF00098">
    <property type="entry name" value="zf-CCHC"/>
    <property type="match status" value="1"/>
</dbReference>
<dbReference type="AlphaFoldDB" id="A0AAD2FJ06"/>